<evidence type="ECO:0000313" key="3">
    <source>
        <dbReference type="WBParaSite" id="PgR011_g173_t02"/>
    </source>
</evidence>
<dbReference type="InterPro" id="IPR036910">
    <property type="entry name" value="HMG_box_dom_sf"/>
</dbReference>
<keyword evidence="2" id="KW-1185">Reference proteome</keyword>
<proteinExistence type="predicted"/>
<feature type="region of interest" description="Disordered" evidence="1">
    <location>
        <begin position="591"/>
        <end position="618"/>
    </location>
</feature>
<protein>
    <submittedName>
        <fullName evidence="3">HMG box domain-containing protein</fullName>
    </submittedName>
</protein>
<dbReference type="SUPFAM" id="SSF47095">
    <property type="entry name" value="HMG-box"/>
    <property type="match status" value="1"/>
</dbReference>
<feature type="region of interest" description="Disordered" evidence="1">
    <location>
        <begin position="423"/>
        <end position="443"/>
    </location>
</feature>
<name>A0A915ANZ3_PARUN</name>
<evidence type="ECO:0000313" key="2">
    <source>
        <dbReference type="Proteomes" id="UP000887569"/>
    </source>
</evidence>
<dbReference type="Proteomes" id="UP000887569">
    <property type="component" value="Unplaced"/>
</dbReference>
<accession>A0A915ANZ3</accession>
<dbReference type="CDD" id="cd00084">
    <property type="entry name" value="HMG-box_SF"/>
    <property type="match status" value="1"/>
</dbReference>
<feature type="region of interest" description="Disordered" evidence="1">
    <location>
        <begin position="640"/>
        <end position="667"/>
    </location>
</feature>
<sequence>KKFRTMVKGVNDKQSGFWMYLQQVVQPHFQRYERRRIFGEELKSVGSPMWSELSDEEKQIWKDKAKAYNTSHAGRKDQKKRREALRERKNRLAERFIEVIDQGGKVKHSLAMPTSRRIDEIDQFTKVYFEPFSRDYMWKREHDVKELTDQYTWRLTQRSSDFSSDYKRAFFLDKPMWLATVNLYCEDDRRMIPSEISLVKFSIRDGFDEQRNFILALPNGYIPPKYCEDETLYNEERTAIRADRRGNGLIDVMRDDFDRIWEEIKEFTELDSEEEKIFVCVDQWNEVVGSFRTLYKAIGETALSRMETRFITIDDFFIAMAMTISEEECSEEMRVYVSSEMHTKWPGVVEFDRVTCPYHRQFLYRNECRTRACSMLTAHEAVFNFFTLCKESVFRDHEFTGNHLPNKEQLPQLEGDYQECGTSSMASARRPGSQTTIVNPHPDIQRISGYTFDKPKRFQEPAVYRTHNEARGMGLMRESKVRSHVDLIQLVEEPRDKLTSSERIRDPRGSSGISTGNIQERFVEAEARLNELSSEPSTPNPISFDEGNDFSHKVDRIEEVTREPFIVLGSNASDSSRRAWLREMSFRKNRSKSVVARFPSDTDSSTESSGLLNRPSTALSHVSTGGHVLEQFDPLFARQKSHQTPLSTHTTHKSSTHSSSTAFQSNRLEIEPSYGHSSVFRKISENSRQSGLCDRSSASTRGNSVTFRQSYQATNEPEFQLSMPKHTYGSVECRAGQAIRVLSENMRGLDLEDRSDFSPPDDDTLSRERIVELEPRVALATFSTNQEAIKRSNIISDEATFERLDNNELYPSSSRANAQRLQDATFGEKIREKRGGALGVSSDGISSIMDRKYHQNSSTVIANNSSIKVHNGGRSSSAGVLTRAATALPVNPSTWYMSHDRTDDMASGQSFFSSDGSAVTQEADIDTIRKASGLNGCGKDVNRSPVRLRYRDAADYGWRSRAKLPGTDRWASSMGGRLLENIQSYELNTSNIGFGPFDH</sequence>
<reference evidence="3" key="1">
    <citation type="submission" date="2022-11" db="UniProtKB">
        <authorList>
            <consortium name="WormBaseParasite"/>
        </authorList>
    </citation>
    <scope>IDENTIFICATION</scope>
</reference>
<dbReference type="AlphaFoldDB" id="A0A915ANZ3"/>
<feature type="compositionally biased region" description="Polar residues" evidence="1">
    <location>
        <begin position="423"/>
        <end position="438"/>
    </location>
</feature>
<organism evidence="2 3">
    <name type="scientific">Parascaris univalens</name>
    <name type="common">Nematode worm</name>
    <dbReference type="NCBI Taxonomy" id="6257"/>
    <lineage>
        <taxon>Eukaryota</taxon>
        <taxon>Metazoa</taxon>
        <taxon>Ecdysozoa</taxon>
        <taxon>Nematoda</taxon>
        <taxon>Chromadorea</taxon>
        <taxon>Rhabditida</taxon>
        <taxon>Spirurina</taxon>
        <taxon>Ascaridomorpha</taxon>
        <taxon>Ascaridoidea</taxon>
        <taxon>Ascarididae</taxon>
        <taxon>Parascaris</taxon>
    </lineage>
</organism>
<feature type="compositionally biased region" description="Polar residues" evidence="1">
    <location>
        <begin position="601"/>
        <end position="618"/>
    </location>
</feature>
<dbReference type="WBParaSite" id="PgR011_g173_t02">
    <property type="protein sequence ID" value="PgR011_g173_t02"/>
    <property type="gene ID" value="PgR011_g173"/>
</dbReference>
<evidence type="ECO:0000256" key="1">
    <source>
        <dbReference type="SAM" id="MobiDB-lite"/>
    </source>
</evidence>